<dbReference type="RefSeq" id="WP_152568542.1">
    <property type="nucleotide sequence ID" value="NZ_JACEIP010000002.1"/>
</dbReference>
<feature type="coiled-coil region" evidence="1">
    <location>
        <begin position="42"/>
        <end position="69"/>
    </location>
</feature>
<dbReference type="Pfam" id="PF26325">
    <property type="entry name" value="YhjD"/>
    <property type="match status" value="1"/>
</dbReference>
<dbReference type="AlphaFoldDB" id="A0A7W1X817"/>
<sequence>MISGEEYESFLTLVKKTAILQVPALVLQADYRTVARFPCKLKEIWLEQIRKMSERLAEKESESRKALRRMGGRIIAVKQTPDHREIEAELHGFLYKEKLLNEWIKVECMREAQTLLGEAYGVQSE</sequence>
<dbReference type="OrthoDB" id="2990654at2"/>
<keyword evidence="1" id="KW-0175">Coiled coil</keyword>
<organism evidence="2 3">
    <name type="scientific">Thermoactinomyces daqus</name>
    <dbReference type="NCBI Taxonomy" id="1329516"/>
    <lineage>
        <taxon>Bacteria</taxon>
        <taxon>Bacillati</taxon>
        <taxon>Bacillota</taxon>
        <taxon>Bacilli</taxon>
        <taxon>Bacillales</taxon>
        <taxon>Thermoactinomycetaceae</taxon>
        <taxon>Thermoactinomyces</taxon>
    </lineage>
</organism>
<evidence type="ECO:0000313" key="3">
    <source>
        <dbReference type="Proteomes" id="UP000530514"/>
    </source>
</evidence>
<protein>
    <submittedName>
        <fullName evidence="2">Uncharacterized protein</fullName>
    </submittedName>
</protein>
<comment type="caution">
    <text evidence="2">The sequence shown here is derived from an EMBL/GenBank/DDBJ whole genome shotgun (WGS) entry which is preliminary data.</text>
</comment>
<accession>A0A7W1X817</accession>
<gene>
    <name evidence="2" type="ORF">H1164_02440</name>
</gene>
<proteinExistence type="predicted"/>
<dbReference type="Proteomes" id="UP000530514">
    <property type="component" value="Unassembled WGS sequence"/>
</dbReference>
<reference evidence="2 3" key="1">
    <citation type="submission" date="2020-07" db="EMBL/GenBank/DDBJ databases">
        <authorList>
            <person name="Feng H."/>
        </authorList>
    </citation>
    <scope>NUCLEOTIDE SEQUENCE [LARGE SCALE GENOMIC DNA]</scope>
    <source>
        <strain evidence="3">s-11</strain>
    </source>
</reference>
<evidence type="ECO:0000256" key="1">
    <source>
        <dbReference type="SAM" id="Coils"/>
    </source>
</evidence>
<evidence type="ECO:0000313" key="2">
    <source>
        <dbReference type="EMBL" id="MBA4541760.1"/>
    </source>
</evidence>
<dbReference type="InterPro" id="IPR058600">
    <property type="entry name" value="YhjD-like"/>
</dbReference>
<name>A0A7W1X817_9BACL</name>
<keyword evidence="3" id="KW-1185">Reference proteome</keyword>
<dbReference type="EMBL" id="JACEIP010000002">
    <property type="protein sequence ID" value="MBA4541760.1"/>
    <property type="molecule type" value="Genomic_DNA"/>
</dbReference>